<evidence type="ECO:0000313" key="1">
    <source>
        <dbReference type="EMBL" id="TGB01460.1"/>
    </source>
</evidence>
<evidence type="ECO:0000313" key="2">
    <source>
        <dbReference type="Proteomes" id="UP000297982"/>
    </source>
</evidence>
<dbReference type="EMBL" id="SRJC01000006">
    <property type="protein sequence ID" value="TGB01460.1"/>
    <property type="molecule type" value="Genomic_DNA"/>
</dbReference>
<gene>
    <name evidence="1" type="ORF">E4663_16805</name>
</gene>
<keyword evidence="2" id="KW-1185">Reference proteome</keyword>
<name>A0A4Z0GUZ7_9BACI</name>
<organism evidence="1 2">
    <name type="scientific">Halobacillus salinus</name>
    <dbReference type="NCBI Taxonomy" id="192814"/>
    <lineage>
        <taxon>Bacteria</taxon>
        <taxon>Bacillati</taxon>
        <taxon>Bacillota</taxon>
        <taxon>Bacilli</taxon>
        <taxon>Bacillales</taxon>
        <taxon>Bacillaceae</taxon>
        <taxon>Halobacillus</taxon>
    </lineage>
</organism>
<sequence>MVKFFGLIFLVLLVLWLNFERGYRKGYIKIRVAQTFSLKRDMTSIVEMLEERGKVASYEGGGVIWIDHVYYRITKSRFRKGVVILKPE</sequence>
<dbReference type="AlphaFoldDB" id="A0A4Z0GUZ7"/>
<accession>A0A4Z0GUZ7</accession>
<reference evidence="1 2" key="1">
    <citation type="journal article" date="2003" name="Int. J. Syst. Evol. Microbiol.">
        <title>Halobacillus salinus sp. nov., isolated from a salt lake on the coast of the East Sea in Korea.</title>
        <authorList>
            <person name="Yoon J.H."/>
            <person name="Kang K.H."/>
            <person name="Park Y.H."/>
        </authorList>
    </citation>
    <scope>NUCLEOTIDE SEQUENCE [LARGE SCALE GENOMIC DNA]</scope>
    <source>
        <strain evidence="1 2">HSL-3</strain>
    </source>
</reference>
<proteinExistence type="predicted"/>
<dbReference type="Proteomes" id="UP000297982">
    <property type="component" value="Unassembled WGS sequence"/>
</dbReference>
<protein>
    <submittedName>
        <fullName evidence="1">Uncharacterized protein</fullName>
    </submittedName>
</protein>
<comment type="caution">
    <text evidence="1">The sequence shown here is derived from an EMBL/GenBank/DDBJ whole genome shotgun (WGS) entry which is preliminary data.</text>
</comment>